<dbReference type="InterPro" id="IPR011322">
    <property type="entry name" value="N-reg_PII-like_a/b"/>
</dbReference>
<reference evidence="1" key="1">
    <citation type="journal article" date="2014" name="Int. J. Syst. Evol. Microbiol.">
        <title>Complete genome sequence of Corynebacterium casei LMG S-19264T (=DSM 44701T), isolated from a smear-ripened cheese.</title>
        <authorList>
            <consortium name="US DOE Joint Genome Institute (JGI-PGF)"/>
            <person name="Walter F."/>
            <person name="Albersmeier A."/>
            <person name="Kalinowski J."/>
            <person name="Ruckert C."/>
        </authorList>
    </citation>
    <scope>NUCLEOTIDE SEQUENCE</scope>
    <source>
        <strain evidence="1">KCTC 12711</strain>
    </source>
</reference>
<evidence type="ECO:0000313" key="2">
    <source>
        <dbReference type="Proteomes" id="UP000614811"/>
    </source>
</evidence>
<dbReference type="RefSeq" id="WP_189402230.1">
    <property type="nucleotide sequence ID" value="NZ_BMXA01000005.1"/>
</dbReference>
<dbReference type="EMBL" id="BMXA01000005">
    <property type="protein sequence ID" value="GHA16160.1"/>
    <property type="molecule type" value="Genomic_DNA"/>
</dbReference>
<evidence type="ECO:0000313" key="1">
    <source>
        <dbReference type="EMBL" id="GHA16160.1"/>
    </source>
</evidence>
<protein>
    <recommendedName>
        <fullName evidence="3">DUF2007 domain-containing protein</fullName>
    </recommendedName>
</protein>
<dbReference type="Gene3D" id="3.30.70.790">
    <property type="entry name" value="UreE, C-terminal domain"/>
    <property type="match status" value="1"/>
</dbReference>
<comment type="caution">
    <text evidence="1">The sequence shown here is derived from an EMBL/GenBank/DDBJ whole genome shotgun (WGS) entry which is preliminary data.</text>
</comment>
<keyword evidence="2" id="KW-1185">Reference proteome</keyword>
<dbReference type="AlphaFoldDB" id="A0A918RXC5"/>
<dbReference type="SUPFAM" id="SSF54913">
    <property type="entry name" value="GlnB-like"/>
    <property type="match status" value="1"/>
</dbReference>
<evidence type="ECO:0008006" key="3">
    <source>
        <dbReference type="Google" id="ProtNLM"/>
    </source>
</evidence>
<gene>
    <name evidence="1" type="ORF">GCM10008090_27450</name>
</gene>
<sequence length="104" mass="12013">MVVLCHAMDDMEVLFLRALLQSEDIHFAIVGEHFGSLYPGVQIASYNERRFLVPFEEYVRAAALIAEHRTVVCSGDQRLICWRSSADFYRGTGVWMVCPRWTEK</sequence>
<proteinExistence type="predicted"/>
<reference evidence="1" key="2">
    <citation type="submission" date="2020-09" db="EMBL/GenBank/DDBJ databases">
        <authorList>
            <person name="Sun Q."/>
            <person name="Kim S."/>
        </authorList>
    </citation>
    <scope>NUCLEOTIDE SEQUENCE</scope>
    <source>
        <strain evidence="1">KCTC 12711</strain>
    </source>
</reference>
<dbReference type="Proteomes" id="UP000614811">
    <property type="component" value="Unassembled WGS sequence"/>
</dbReference>
<accession>A0A918RXC5</accession>
<organism evidence="1 2">
    <name type="scientific">Arenicella chitinivorans</name>
    <dbReference type="NCBI Taxonomy" id="1329800"/>
    <lineage>
        <taxon>Bacteria</taxon>
        <taxon>Pseudomonadati</taxon>
        <taxon>Pseudomonadota</taxon>
        <taxon>Gammaproteobacteria</taxon>
        <taxon>Arenicellales</taxon>
        <taxon>Arenicellaceae</taxon>
        <taxon>Arenicella</taxon>
    </lineage>
</organism>
<name>A0A918RXC5_9GAMM</name>